<dbReference type="AlphaFoldDB" id="A0A165B945"/>
<dbReference type="EMBL" id="KV427683">
    <property type="protein sequence ID" value="KZT00530.1"/>
    <property type="molecule type" value="Genomic_DNA"/>
</dbReference>
<dbReference type="RefSeq" id="XP_040758270.1">
    <property type="nucleotide sequence ID" value="XM_040913453.1"/>
</dbReference>
<evidence type="ECO:0000256" key="1">
    <source>
        <dbReference type="SAM" id="MobiDB-lite"/>
    </source>
</evidence>
<organism evidence="2 3">
    <name type="scientific">Laetiporus sulphureus 93-53</name>
    <dbReference type="NCBI Taxonomy" id="1314785"/>
    <lineage>
        <taxon>Eukaryota</taxon>
        <taxon>Fungi</taxon>
        <taxon>Dikarya</taxon>
        <taxon>Basidiomycota</taxon>
        <taxon>Agaricomycotina</taxon>
        <taxon>Agaricomycetes</taxon>
        <taxon>Polyporales</taxon>
        <taxon>Laetiporus</taxon>
    </lineage>
</organism>
<name>A0A165B945_9APHY</name>
<dbReference type="Proteomes" id="UP000076871">
    <property type="component" value="Unassembled WGS sequence"/>
</dbReference>
<keyword evidence="3" id="KW-1185">Reference proteome</keyword>
<dbReference type="OrthoDB" id="3171382at2759"/>
<dbReference type="InParanoid" id="A0A165B945"/>
<reference evidence="2 3" key="1">
    <citation type="journal article" date="2016" name="Mol. Biol. Evol.">
        <title>Comparative Genomics of Early-Diverging Mushroom-Forming Fungi Provides Insights into the Origins of Lignocellulose Decay Capabilities.</title>
        <authorList>
            <person name="Nagy L.G."/>
            <person name="Riley R."/>
            <person name="Tritt A."/>
            <person name="Adam C."/>
            <person name="Daum C."/>
            <person name="Floudas D."/>
            <person name="Sun H."/>
            <person name="Yadav J.S."/>
            <person name="Pangilinan J."/>
            <person name="Larsson K.H."/>
            <person name="Matsuura K."/>
            <person name="Barry K."/>
            <person name="Labutti K."/>
            <person name="Kuo R."/>
            <person name="Ohm R.A."/>
            <person name="Bhattacharya S.S."/>
            <person name="Shirouzu T."/>
            <person name="Yoshinaga Y."/>
            <person name="Martin F.M."/>
            <person name="Grigoriev I.V."/>
            <person name="Hibbett D.S."/>
        </authorList>
    </citation>
    <scope>NUCLEOTIDE SEQUENCE [LARGE SCALE GENOMIC DNA]</scope>
    <source>
        <strain evidence="2 3">93-53</strain>
    </source>
</reference>
<gene>
    <name evidence="2" type="ORF">LAESUDRAFT_764523</name>
</gene>
<evidence type="ECO:0000313" key="3">
    <source>
        <dbReference type="Proteomes" id="UP000076871"/>
    </source>
</evidence>
<protein>
    <submittedName>
        <fullName evidence="2">Uncharacterized protein</fullName>
    </submittedName>
</protein>
<accession>A0A165B945</accession>
<sequence>MSSSTGGTRPVPDGSSSNIPARPFPIYWSQFPSIKIVRQPKGRYSPQVDERCVTYCSQTVRGRAEQREPSCRTICIRHVFAHEVSRVIAAHDGQRSTATIKYPLPPEGQHAPGVIDLITGETPEHDGHGAHREEKHWDEGYYLWFSKSRWAAQERIDLMMNDLERQTEWERYKQRMTEEWEHQQQRQRSFKGVQPPSPTPAIAEEALHPELTKPSIQEPIQPPSVPARRPFPDLAGQSLLLPLPPQIPPIHEQIRTLLAPTHRALELTHESLHTGAQWTFAQRMWDKAFTEEPFVLARTVCSRMWEKWKKGPPSDDESM</sequence>
<evidence type="ECO:0000313" key="2">
    <source>
        <dbReference type="EMBL" id="KZT00530.1"/>
    </source>
</evidence>
<feature type="region of interest" description="Disordered" evidence="1">
    <location>
        <begin position="180"/>
        <end position="201"/>
    </location>
</feature>
<proteinExistence type="predicted"/>
<dbReference type="GeneID" id="63830481"/>